<dbReference type="PANTHER" id="PTHR43540:SF1">
    <property type="entry name" value="ISOCHORISMATASE HYDROLASE"/>
    <property type="match status" value="1"/>
</dbReference>
<evidence type="ECO:0000313" key="4">
    <source>
        <dbReference type="Proteomes" id="UP000246073"/>
    </source>
</evidence>
<dbReference type="AlphaFoldDB" id="A0A2P9HBZ2"/>
<dbReference type="Pfam" id="PF00857">
    <property type="entry name" value="Isochorismatase"/>
    <property type="match status" value="1"/>
</dbReference>
<evidence type="ECO:0000256" key="1">
    <source>
        <dbReference type="ARBA" id="ARBA00022801"/>
    </source>
</evidence>
<dbReference type="EC" id="3.3.2.1" evidence="3"/>
<dbReference type="PANTHER" id="PTHR43540">
    <property type="entry name" value="PEROXYUREIDOACRYLATE/UREIDOACRYLATE AMIDOHYDROLASE-RELATED"/>
    <property type="match status" value="1"/>
</dbReference>
<dbReference type="RefSeq" id="WP_109365844.1">
    <property type="nucleotide sequence ID" value="NZ_OOFM01000001.1"/>
</dbReference>
<dbReference type="EMBL" id="OOFM01000001">
    <property type="protein sequence ID" value="SPL61614.1"/>
    <property type="molecule type" value="Genomic_DNA"/>
</dbReference>
<keyword evidence="1 3" id="KW-0378">Hydrolase</keyword>
<dbReference type="GO" id="GO:0008908">
    <property type="term" value="F:isochorismatase activity"/>
    <property type="evidence" value="ECO:0007669"/>
    <property type="project" value="UniProtKB-EC"/>
</dbReference>
<sequence length="190" mass="20615">MTLKSMLLVMDMMNDLVHPDGAGAKTYVPLMRERDVYGATKRAIARARAGKVPVGYVRVGFSPDYREVSDRSPVFTGARKAGIFKLGSWGTEVYADFAPEAGDADIVKHRVSPFYGTALCPLLSAREIGRLVLAGVSTNGVVSAAVREGHDRDYECVVLEDCCAGSTSEEHEFALAGLRRFSKIMTSADF</sequence>
<dbReference type="InterPro" id="IPR050272">
    <property type="entry name" value="Isochorismatase-like_hydrls"/>
</dbReference>
<name>A0A2P9HBZ2_9HYPH</name>
<organism evidence="3 4">
    <name type="scientific">Ochrobactrum soli</name>
    <dbReference type="NCBI Taxonomy" id="2448455"/>
    <lineage>
        <taxon>Bacteria</taxon>
        <taxon>Pseudomonadati</taxon>
        <taxon>Pseudomonadota</taxon>
        <taxon>Alphaproteobacteria</taxon>
        <taxon>Hyphomicrobiales</taxon>
        <taxon>Brucellaceae</taxon>
        <taxon>Brucella/Ochrobactrum group</taxon>
        <taxon>Ochrobactrum</taxon>
    </lineage>
</organism>
<dbReference type="Proteomes" id="UP000246073">
    <property type="component" value="Unassembled WGS sequence"/>
</dbReference>
<feature type="domain" description="Isochorismatase-like" evidence="2">
    <location>
        <begin position="5"/>
        <end position="189"/>
    </location>
</feature>
<gene>
    <name evidence="3" type="ORF">OHAE_4406</name>
</gene>
<accession>A0A2P9HBZ2</accession>
<dbReference type="InterPro" id="IPR036380">
    <property type="entry name" value="Isochorismatase-like_sf"/>
</dbReference>
<reference evidence="4" key="1">
    <citation type="submission" date="2017-12" db="EMBL/GenBank/DDBJ databases">
        <authorList>
            <person name="Diaz M."/>
        </authorList>
    </citation>
    <scope>NUCLEOTIDE SEQUENCE [LARGE SCALE GENOMIC DNA]</scope>
    <source>
        <strain evidence="4">FI11154</strain>
    </source>
</reference>
<evidence type="ECO:0000313" key="3">
    <source>
        <dbReference type="EMBL" id="SPL61614.1"/>
    </source>
</evidence>
<dbReference type="InterPro" id="IPR000868">
    <property type="entry name" value="Isochorismatase-like_dom"/>
</dbReference>
<protein>
    <submittedName>
        <fullName evidence="3">Isochorismatase</fullName>
        <ecNumber evidence="3">3.3.2.1</ecNumber>
    </submittedName>
</protein>
<evidence type="ECO:0000259" key="2">
    <source>
        <dbReference type="Pfam" id="PF00857"/>
    </source>
</evidence>
<dbReference type="CDD" id="cd00431">
    <property type="entry name" value="cysteine_hydrolases"/>
    <property type="match status" value="1"/>
</dbReference>
<dbReference type="SUPFAM" id="SSF52499">
    <property type="entry name" value="Isochorismatase-like hydrolases"/>
    <property type="match status" value="1"/>
</dbReference>
<dbReference type="Gene3D" id="3.40.50.850">
    <property type="entry name" value="Isochorismatase-like"/>
    <property type="match status" value="1"/>
</dbReference>
<proteinExistence type="predicted"/>